<reference evidence="5 6" key="1">
    <citation type="submission" date="2024-02" db="EMBL/GenBank/DDBJ databases">
        <title>Discinaceae phylogenomics.</title>
        <authorList>
            <person name="Dirks A.C."/>
            <person name="James T.Y."/>
        </authorList>
    </citation>
    <scope>NUCLEOTIDE SEQUENCE [LARGE SCALE GENOMIC DNA]</scope>
    <source>
        <strain evidence="5 6">ACD0624</strain>
    </source>
</reference>
<dbReference type="EMBL" id="JBBBZM010000090">
    <property type="protein sequence ID" value="KAL0634594.1"/>
    <property type="molecule type" value="Genomic_DNA"/>
</dbReference>
<feature type="domain" description="Kinesin motor" evidence="4">
    <location>
        <begin position="3"/>
        <end position="328"/>
    </location>
</feature>
<sequence>MNTVRIIARVRPLLNGEINKDVVVHAEGTTISMPNPKNENENFTFPFNAVHNMESSQTHLFAEVSSTVKHLFGGNDVTIFAYGATGSGKTYTMRGEGASTERGIIPRLLAAIYRRGTELERKTVGKTTMIATMSYYEIYNDKVFDLFVSPDKRTLSGLPLRDNGGKTVVVGLVEKEIKTAMEFEKLYSKANTNRSTSATKLNAHSSRSHAIVCVRVATTNCETGERRAGTISCIDLAGSEDNRRTANDKERMTESASINKSLFVLAQCVEAMTKKQNRIPYRESKMTRILSLGQNNGLTVMILNLAPTKAFHMDTLSALNFANRAKKIELKPADTDYILPDRPIRAFGTTKGNIQPLTARSLGEKSQGATRAPLAGKSLHKLTSSGMSKIQYEQNIDDLVAKKVEEILTARGLNEPVKPPLSDMDDIISKRLELLEKRVDKKADVKTEGLTYAIMAKQHVVCGESSSALKMYQLALEYFPGQQKLMDNIATLRREKSHINAKSEESVTKRRTSFTRQEVYVSEQAFTTPMRTISKKAFKVFTDNENSDFMDSFEEEGVEWEDQMDEDYVPPVDITQTPRTAQLLDIVNSEDIVQIMKLKGVGKKRAEAMARHVRELREASDEDGDFPAIKDLQELGMIRGISKTMVDNMRGGLMT</sequence>
<evidence type="ECO:0000259" key="4">
    <source>
        <dbReference type="PROSITE" id="PS50067"/>
    </source>
</evidence>
<dbReference type="InterPro" id="IPR027640">
    <property type="entry name" value="Kinesin-like_fam"/>
</dbReference>
<dbReference type="SUPFAM" id="SSF52540">
    <property type="entry name" value="P-loop containing nucleoside triphosphate hydrolases"/>
    <property type="match status" value="1"/>
</dbReference>
<protein>
    <recommendedName>
        <fullName evidence="4">Kinesin motor domain-containing protein</fullName>
    </recommendedName>
</protein>
<proteinExistence type="inferred from homology"/>
<dbReference type="PANTHER" id="PTHR47969">
    <property type="entry name" value="CHROMOSOME-ASSOCIATED KINESIN KIF4A-RELATED"/>
    <property type="match status" value="1"/>
</dbReference>
<dbReference type="InterPro" id="IPR001752">
    <property type="entry name" value="Kinesin_motor_dom"/>
</dbReference>
<accession>A0ABR3GF87</accession>
<dbReference type="PANTHER" id="PTHR47969:SF9">
    <property type="entry name" value="KINESIN-LIKE PROTEIN"/>
    <property type="match status" value="1"/>
</dbReference>
<gene>
    <name evidence="5" type="ORF">Q9L58_006481</name>
</gene>
<evidence type="ECO:0000256" key="3">
    <source>
        <dbReference type="PROSITE-ProRule" id="PRU00283"/>
    </source>
</evidence>
<organism evidence="5 6">
    <name type="scientific">Discina gigas</name>
    <dbReference type="NCBI Taxonomy" id="1032678"/>
    <lineage>
        <taxon>Eukaryota</taxon>
        <taxon>Fungi</taxon>
        <taxon>Dikarya</taxon>
        <taxon>Ascomycota</taxon>
        <taxon>Pezizomycotina</taxon>
        <taxon>Pezizomycetes</taxon>
        <taxon>Pezizales</taxon>
        <taxon>Discinaceae</taxon>
        <taxon>Discina</taxon>
    </lineage>
</organism>
<evidence type="ECO:0000313" key="5">
    <source>
        <dbReference type="EMBL" id="KAL0634594.1"/>
    </source>
</evidence>
<evidence type="ECO:0000256" key="1">
    <source>
        <dbReference type="ARBA" id="ARBA00022701"/>
    </source>
</evidence>
<dbReference type="InterPro" id="IPR036961">
    <property type="entry name" value="Kinesin_motor_dom_sf"/>
</dbReference>
<dbReference type="SUPFAM" id="SSF47781">
    <property type="entry name" value="RuvA domain 2-like"/>
    <property type="match status" value="1"/>
</dbReference>
<comment type="similarity">
    <text evidence="3">Belongs to the TRAFAC class myosin-kinesin ATPase superfamily. Kinesin family.</text>
</comment>
<comment type="caution">
    <text evidence="5">The sequence shown here is derived from an EMBL/GenBank/DDBJ whole genome shotgun (WGS) entry which is preliminary data.</text>
</comment>
<dbReference type="PROSITE" id="PS50067">
    <property type="entry name" value="KINESIN_MOTOR_2"/>
    <property type="match status" value="1"/>
</dbReference>
<feature type="binding site" evidence="3">
    <location>
        <begin position="83"/>
        <end position="90"/>
    </location>
    <ligand>
        <name>ATP</name>
        <dbReference type="ChEBI" id="CHEBI:30616"/>
    </ligand>
</feature>
<dbReference type="Pfam" id="PF00225">
    <property type="entry name" value="Kinesin"/>
    <property type="match status" value="1"/>
</dbReference>
<dbReference type="CDD" id="cd00106">
    <property type="entry name" value="KISc"/>
    <property type="match status" value="1"/>
</dbReference>
<keyword evidence="1" id="KW-0493">Microtubule</keyword>
<name>A0ABR3GF87_9PEZI</name>
<evidence type="ECO:0000313" key="6">
    <source>
        <dbReference type="Proteomes" id="UP001447188"/>
    </source>
</evidence>
<dbReference type="Proteomes" id="UP001447188">
    <property type="component" value="Unassembled WGS sequence"/>
</dbReference>
<dbReference type="PRINTS" id="PR00380">
    <property type="entry name" value="KINESINHEAVY"/>
</dbReference>
<dbReference type="InterPro" id="IPR010994">
    <property type="entry name" value="RuvA_2-like"/>
</dbReference>
<dbReference type="InterPro" id="IPR027417">
    <property type="entry name" value="P-loop_NTPase"/>
</dbReference>
<keyword evidence="6" id="KW-1185">Reference proteome</keyword>
<keyword evidence="2 3" id="KW-0505">Motor protein</keyword>
<keyword evidence="3" id="KW-0067">ATP-binding</keyword>
<dbReference type="SMART" id="SM00129">
    <property type="entry name" value="KISc"/>
    <property type="match status" value="1"/>
</dbReference>
<evidence type="ECO:0000256" key="2">
    <source>
        <dbReference type="ARBA" id="ARBA00023175"/>
    </source>
</evidence>
<keyword evidence="3" id="KW-0547">Nucleotide-binding</keyword>
<dbReference type="Gene3D" id="3.40.850.10">
    <property type="entry name" value="Kinesin motor domain"/>
    <property type="match status" value="1"/>
</dbReference>